<dbReference type="AlphaFoldDB" id="A0A1I6UU81"/>
<protein>
    <recommendedName>
        <fullName evidence="3">Zinc-finger</fullName>
    </recommendedName>
</protein>
<dbReference type="RefSeq" id="WP_093423300.1">
    <property type="nucleotide sequence ID" value="NZ_FOZX01000013.1"/>
</dbReference>
<evidence type="ECO:0000313" key="2">
    <source>
        <dbReference type="Proteomes" id="UP000198852"/>
    </source>
</evidence>
<organism evidence="1 2">
    <name type="scientific">Saccharopolyspora flava</name>
    <dbReference type="NCBI Taxonomy" id="95161"/>
    <lineage>
        <taxon>Bacteria</taxon>
        <taxon>Bacillati</taxon>
        <taxon>Actinomycetota</taxon>
        <taxon>Actinomycetes</taxon>
        <taxon>Pseudonocardiales</taxon>
        <taxon>Pseudonocardiaceae</taxon>
        <taxon>Saccharopolyspora</taxon>
    </lineage>
</organism>
<sequence length="74" mass="8388">MTPPPSTRHYWLPIPDSSQCSGTRHAFRGPRWEGEHTGTTVCGQEVAMAKPSEMDWICHPTCPSCYDTLKLEQR</sequence>
<evidence type="ECO:0008006" key="3">
    <source>
        <dbReference type="Google" id="ProtNLM"/>
    </source>
</evidence>
<accession>A0A1I6UU81</accession>
<dbReference type="OrthoDB" id="3696902at2"/>
<name>A0A1I6UU81_9PSEU</name>
<dbReference type="Proteomes" id="UP000198852">
    <property type="component" value="Unassembled WGS sequence"/>
</dbReference>
<dbReference type="EMBL" id="FOZX01000013">
    <property type="protein sequence ID" value="SFT04956.1"/>
    <property type="molecule type" value="Genomic_DNA"/>
</dbReference>
<gene>
    <name evidence="1" type="ORF">SAMN05660874_05262</name>
</gene>
<evidence type="ECO:0000313" key="1">
    <source>
        <dbReference type="EMBL" id="SFT04956.1"/>
    </source>
</evidence>
<reference evidence="2" key="1">
    <citation type="submission" date="2016-10" db="EMBL/GenBank/DDBJ databases">
        <authorList>
            <person name="Varghese N."/>
            <person name="Submissions S."/>
        </authorList>
    </citation>
    <scope>NUCLEOTIDE SEQUENCE [LARGE SCALE GENOMIC DNA]</scope>
    <source>
        <strain evidence="2">DSM 44771</strain>
    </source>
</reference>
<proteinExistence type="predicted"/>
<keyword evidence="2" id="KW-1185">Reference proteome</keyword>